<feature type="signal peptide" evidence="1">
    <location>
        <begin position="1"/>
        <end position="28"/>
    </location>
</feature>
<evidence type="ECO:0000313" key="3">
    <source>
        <dbReference type="EMBL" id="SDU24015.1"/>
    </source>
</evidence>
<protein>
    <submittedName>
        <fullName evidence="3">Iron complex transport system substrate-binding protein</fullName>
    </submittedName>
</protein>
<sequence>MRTASRRQRAVRWLLASALLQLAAPAFAEAPPARWVSAGGALSEWVVALGGEERLVAVDSTSRHLPSLQALPVIGYQRQLAAEGILALAPDLLLGTEEMGPLPVLAQLRAAGVQVEVLPATVELAVLQGNLQRLGELLGQPQKGRQAAQAFAQRLQDQQAWIARAAQQQSAPGVLLLLGHAGASPLAAGQGTLGDWLISQSGGRNLVDHQSYKALSVESLVALDPEVLLIADRSLQGESAREALLQQNPALAGTRAVREGRVLLVDPTLLTGGLGPRLPDQLAVLAAAFYPASPPIVAEASNQP</sequence>
<keyword evidence="1" id="KW-0732">Signal</keyword>
<evidence type="ECO:0000256" key="1">
    <source>
        <dbReference type="SAM" id="SignalP"/>
    </source>
</evidence>
<keyword evidence="4" id="KW-1185">Reference proteome</keyword>
<dbReference type="InterPro" id="IPR050902">
    <property type="entry name" value="ABC_Transporter_SBP"/>
</dbReference>
<dbReference type="Proteomes" id="UP000243232">
    <property type="component" value="Chromosome I"/>
</dbReference>
<name>A0A1H2GX01_9PSED</name>
<dbReference type="PANTHER" id="PTHR30535">
    <property type="entry name" value="VITAMIN B12-BINDING PROTEIN"/>
    <property type="match status" value="1"/>
</dbReference>
<dbReference type="PROSITE" id="PS50983">
    <property type="entry name" value="FE_B12_PBP"/>
    <property type="match status" value="1"/>
</dbReference>
<organism evidence="3 4">
    <name type="scientific">Pseudomonas pohangensis</name>
    <dbReference type="NCBI Taxonomy" id="364197"/>
    <lineage>
        <taxon>Bacteria</taxon>
        <taxon>Pseudomonadati</taxon>
        <taxon>Pseudomonadota</taxon>
        <taxon>Gammaproteobacteria</taxon>
        <taxon>Pseudomonadales</taxon>
        <taxon>Pseudomonadaceae</taxon>
        <taxon>Pseudomonas</taxon>
    </lineage>
</organism>
<dbReference type="SUPFAM" id="SSF53807">
    <property type="entry name" value="Helical backbone' metal receptor"/>
    <property type="match status" value="1"/>
</dbReference>
<proteinExistence type="predicted"/>
<dbReference type="AlphaFoldDB" id="A0A1H2GX01"/>
<dbReference type="RefSeq" id="WP_090199004.1">
    <property type="nucleotide sequence ID" value="NZ_LT629785.1"/>
</dbReference>
<feature type="chain" id="PRO_5009275211" evidence="1">
    <location>
        <begin position="29"/>
        <end position="304"/>
    </location>
</feature>
<gene>
    <name evidence="3" type="ORF">SAMN05216296_2594</name>
</gene>
<dbReference type="Pfam" id="PF01497">
    <property type="entry name" value="Peripla_BP_2"/>
    <property type="match status" value="1"/>
</dbReference>
<feature type="domain" description="Fe/B12 periplasmic-binding" evidence="2">
    <location>
        <begin position="34"/>
        <end position="293"/>
    </location>
</feature>
<accession>A0A1H2GX01</accession>
<dbReference type="PANTHER" id="PTHR30535:SF4">
    <property type="entry name" value="HEMIN-BINDING PERIPLASMIC PROTEIN HMUT"/>
    <property type="match status" value="1"/>
</dbReference>
<reference evidence="4" key="1">
    <citation type="submission" date="2016-10" db="EMBL/GenBank/DDBJ databases">
        <authorList>
            <person name="Varghese N."/>
            <person name="Submissions S."/>
        </authorList>
    </citation>
    <scope>NUCLEOTIDE SEQUENCE [LARGE SCALE GENOMIC DNA]</scope>
    <source>
        <strain evidence="4">DSM 17875</strain>
    </source>
</reference>
<dbReference type="OrthoDB" id="9797736at2"/>
<evidence type="ECO:0000313" key="4">
    <source>
        <dbReference type="Proteomes" id="UP000243232"/>
    </source>
</evidence>
<dbReference type="InterPro" id="IPR002491">
    <property type="entry name" value="ABC_transptr_periplasmic_BD"/>
</dbReference>
<dbReference type="Gene3D" id="3.40.50.1980">
    <property type="entry name" value="Nitrogenase molybdenum iron protein domain"/>
    <property type="match status" value="2"/>
</dbReference>
<dbReference type="EMBL" id="LT629785">
    <property type="protein sequence ID" value="SDU24015.1"/>
    <property type="molecule type" value="Genomic_DNA"/>
</dbReference>
<evidence type="ECO:0000259" key="2">
    <source>
        <dbReference type="PROSITE" id="PS50983"/>
    </source>
</evidence>
<dbReference type="STRING" id="364197.SAMN05216296_2594"/>